<dbReference type="RefSeq" id="WP_089887527.1">
    <property type="nucleotide sequence ID" value="NZ_CALJFH010000016.1"/>
</dbReference>
<dbReference type="InterPro" id="IPR025711">
    <property type="entry name" value="PepSY"/>
</dbReference>
<keyword evidence="4" id="KW-1185">Reference proteome</keyword>
<protein>
    <submittedName>
        <fullName evidence="3">Peptidase propeptide and YPEB domain-containing protein</fullName>
    </submittedName>
</protein>
<dbReference type="AlphaFoldDB" id="A0A1H3HJ13"/>
<accession>A0A1H3HJ13</accession>
<dbReference type="GeneID" id="78123279"/>
<proteinExistence type="predicted"/>
<gene>
    <name evidence="3" type="ORF">SAMN05444486_101474</name>
</gene>
<evidence type="ECO:0000259" key="2">
    <source>
        <dbReference type="Pfam" id="PF13670"/>
    </source>
</evidence>
<dbReference type="Proteomes" id="UP000199026">
    <property type="component" value="Unassembled WGS sequence"/>
</dbReference>
<evidence type="ECO:0000313" key="3">
    <source>
        <dbReference type="EMBL" id="SDY15543.1"/>
    </source>
</evidence>
<keyword evidence="1" id="KW-0732">Signal</keyword>
<feature type="domain" description="PepSY" evidence="2">
    <location>
        <begin position="9"/>
        <end position="78"/>
    </location>
</feature>
<dbReference type="OrthoDB" id="7850927at2"/>
<feature type="signal peptide" evidence="1">
    <location>
        <begin position="1"/>
        <end position="21"/>
    </location>
</feature>
<evidence type="ECO:0000313" key="4">
    <source>
        <dbReference type="Proteomes" id="UP000199026"/>
    </source>
</evidence>
<reference evidence="3 4" key="1">
    <citation type="submission" date="2016-10" db="EMBL/GenBank/DDBJ databases">
        <authorList>
            <person name="de Groot N.N."/>
        </authorList>
    </citation>
    <scope>NUCLEOTIDE SEQUENCE [LARGE SCALE GENOMIC DNA]</scope>
    <source>
        <strain evidence="3 4">DSM 24677</strain>
    </source>
</reference>
<organism evidence="3 4">
    <name type="scientific">Lentibacter algarum</name>
    <dbReference type="NCBI Taxonomy" id="576131"/>
    <lineage>
        <taxon>Bacteria</taxon>
        <taxon>Pseudomonadati</taxon>
        <taxon>Pseudomonadota</taxon>
        <taxon>Alphaproteobacteria</taxon>
        <taxon>Rhodobacterales</taxon>
        <taxon>Roseobacteraceae</taxon>
        <taxon>Lentibacter</taxon>
    </lineage>
</organism>
<feature type="chain" id="PRO_5011713727" evidence="1">
    <location>
        <begin position="22"/>
        <end position="89"/>
    </location>
</feature>
<dbReference type="EMBL" id="FNPR01000001">
    <property type="protein sequence ID" value="SDY15543.1"/>
    <property type="molecule type" value="Genomic_DNA"/>
</dbReference>
<name>A0A1H3HJ13_9RHOB</name>
<dbReference type="Pfam" id="PF13670">
    <property type="entry name" value="PepSY_2"/>
    <property type="match status" value="1"/>
</dbReference>
<sequence>MIRKFILPAVLMSALAAPAFASDYGSSGSVELNEANRAKINSMLTEQGYEVAKIKLEDGKYEAYARKDGERYEIYLDAGFKIMKIERDD</sequence>
<evidence type="ECO:0000256" key="1">
    <source>
        <dbReference type="SAM" id="SignalP"/>
    </source>
</evidence>
<dbReference type="STRING" id="576131.SAMN05444486_101474"/>